<organism evidence="2 3">
    <name type="scientific">Nocardiopsis sinuspersici</name>
    <dbReference type="NCBI Taxonomy" id="501010"/>
    <lineage>
        <taxon>Bacteria</taxon>
        <taxon>Bacillati</taxon>
        <taxon>Actinomycetota</taxon>
        <taxon>Actinomycetes</taxon>
        <taxon>Streptosporangiales</taxon>
        <taxon>Nocardiopsidaceae</taxon>
        <taxon>Nocardiopsis</taxon>
    </lineage>
</organism>
<proteinExistence type="predicted"/>
<evidence type="ECO:0000313" key="3">
    <source>
        <dbReference type="Proteomes" id="UP000584931"/>
    </source>
</evidence>
<evidence type="ECO:0000313" key="2">
    <source>
        <dbReference type="EMBL" id="NYH55842.1"/>
    </source>
</evidence>
<protein>
    <submittedName>
        <fullName evidence="2">Uncharacterized protein</fullName>
    </submittedName>
</protein>
<name>A0A7Y9XJE2_9ACTN</name>
<gene>
    <name evidence="2" type="ORF">HNR06_005431</name>
</gene>
<dbReference type="EMBL" id="JACCHL010000001">
    <property type="protein sequence ID" value="NYH55842.1"/>
    <property type="molecule type" value="Genomic_DNA"/>
</dbReference>
<accession>A0A7Y9XJE2</accession>
<reference evidence="2 3" key="1">
    <citation type="submission" date="2020-07" db="EMBL/GenBank/DDBJ databases">
        <title>Sequencing the genomes of 1000 actinobacteria strains.</title>
        <authorList>
            <person name="Klenk H.-P."/>
        </authorList>
    </citation>
    <scope>NUCLEOTIDE SEQUENCE [LARGE SCALE GENOMIC DNA]</scope>
    <source>
        <strain evidence="2 3">DSM 45278</strain>
    </source>
</reference>
<comment type="caution">
    <text evidence="2">The sequence shown here is derived from an EMBL/GenBank/DDBJ whole genome shotgun (WGS) entry which is preliminary data.</text>
</comment>
<evidence type="ECO:0000256" key="1">
    <source>
        <dbReference type="SAM" id="MobiDB-lite"/>
    </source>
</evidence>
<sequence length="67" mass="7107">MNLDGPLAEATRLHGPRDPSGAGSRYSGRHKRHVGGFTRARGGPVPGGVRRRPRGNGQGEPPLTWSP</sequence>
<feature type="region of interest" description="Disordered" evidence="1">
    <location>
        <begin position="1"/>
        <end position="67"/>
    </location>
</feature>
<dbReference type="Proteomes" id="UP000584931">
    <property type="component" value="Unassembled WGS sequence"/>
</dbReference>
<dbReference type="AlphaFoldDB" id="A0A7Y9XJE2"/>